<comment type="caution">
    <text evidence="3">The sequence shown here is derived from an EMBL/GenBank/DDBJ whole genome shotgun (WGS) entry which is preliminary data.</text>
</comment>
<dbReference type="Gene3D" id="3.60.40.10">
    <property type="entry name" value="PPM-type phosphatase domain"/>
    <property type="match status" value="1"/>
</dbReference>
<protein>
    <submittedName>
        <fullName evidence="3">Phosphatase</fullName>
    </submittedName>
</protein>
<dbReference type="PANTHER" id="PTHR43156">
    <property type="entry name" value="STAGE II SPORULATION PROTEIN E-RELATED"/>
    <property type="match status" value="1"/>
</dbReference>
<sequence>MRAGEAGRGLLPGSVPNGQQRTRGVVDCRGVLWPIRPMVFAHGAAETTRRGDGVEGVQTVSERVTAVRRALAEAPARLVVECLADVLAKEYAITGADLLLVDYRLSALLPLLGGPAVTHPGDPAWRAFDHQNEVVAGHVGYLPVTVRGERLGVLRISPFPEAGTEPSPEAGTEPFPEAGIERAELLEIGTLLAHELQAAGAGTDRYTVAARSQRLTLAAELQWELLPGRSRVGPGFSLAGQLEPAYAVRGDSFDWAEQKDRVFVTVLNGMGDGMTASLLTSLATQALRNARRAGLPLADQASLADQALFAQHRGNSHVAALMLELDVTTGEVLAIDAGSPRLLVLRDGEVHDQELDAEFPFGMFETSDYSTQSFRMQPGDRLFIVSDGVFAAPGAAGQYGEAALRRFIRRTGPLAPLQAVRSLLGDLRAFVSSDLEDDAVAVCLDWNPSSA</sequence>
<proteinExistence type="predicted"/>
<organism evidence="3 4">
    <name type="scientific">Winogradskya humida</name>
    <dbReference type="NCBI Taxonomy" id="113566"/>
    <lineage>
        <taxon>Bacteria</taxon>
        <taxon>Bacillati</taxon>
        <taxon>Actinomycetota</taxon>
        <taxon>Actinomycetes</taxon>
        <taxon>Micromonosporales</taxon>
        <taxon>Micromonosporaceae</taxon>
        <taxon>Winogradskya</taxon>
    </lineage>
</organism>
<name>A0ABQ4A3Z8_9ACTN</name>
<keyword evidence="1" id="KW-0378">Hydrolase</keyword>
<dbReference type="EMBL" id="BOMN01000118">
    <property type="protein sequence ID" value="GIE25343.1"/>
    <property type="molecule type" value="Genomic_DNA"/>
</dbReference>
<keyword evidence="4" id="KW-1185">Reference proteome</keyword>
<dbReference type="SMART" id="SM00331">
    <property type="entry name" value="PP2C_SIG"/>
    <property type="match status" value="1"/>
</dbReference>
<feature type="domain" description="PPM-type phosphatase" evidence="2">
    <location>
        <begin position="233"/>
        <end position="446"/>
    </location>
</feature>
<dbReference type="Pfam" id="PF07228">
    <property type="entry name" value="SpoIIE"/>
    <property type="match status" value="1"/>
</dbReference>
<accession>A0ABQ4A3Z8</accession>
<reference evidence="3 4" key="1">
    <citation type="submission" date="2021-01" db="EMBL/GenBank/DDBJ databases">
        <title>Whole genome shotgun sequence of Actinoplanes humidus NBRC 14915.</title>
        <authorList>
            <person name="Komaki H."/>
            <person name="Tamura T."/>
        </authorList>
    </citation>
    <scope>NUCLEOTIDE SEQUENCE [LARGE SCALE GENOMIC DNA]</scope>
    <source>
        <strain evidence="3 4">NBRC 14915</strain>
    </source>
</reference>
<evidence type="ECO:0000256" key="1">
    <source>
        <dbReference type="ARBA" id="ARBA00022801"/>
    </source>
</evidence>
<evidence type="ECO:0000313" key="4">
    <source>
        <dbReference type="Proteomes" id="UP000603200"/>
    </source>
</evidence>
<dbReference type="InterPro" id="IPR001932">
    <property type="entry name" value="PPM-type_phosphatase-like_dom"/>
</dbReference>
<dbReference type="InterPro" id="IPR036457">
    <property type="entry name" value="PPM-type-like_dom_sf"/>
</dbReference>
<gene>
    <name evidence="3" type="ORF">Ahu01nite_084450</name>
</gene>
<dbReference type="SUPFAM" id="SSF81606">
    <property type="entry name" value="PP2C-like"/>
    <property type="match status" value="1"/>
</dbReference>
<evidence type="ECO:0000259" key="2">
    <source>
        <dbReference type="SMART" id="SM00331"/>
    </source>
</evidence>
<dbReference type="PANTHER" id="PTHR43156:SF2">
    <property type="entry name" value="STAGE II SPORULATION PROTEIN E"/>
    <property type="match status" value="1"/>
</dbReference>
<dbReference type="InterPro" id="IPR052016">
    <property type="entry name" value="Bact_Sigma-Reg"/>
</dbReference>
<dbReference type="Proteomes" id="UP000603200">
    <property type="component" value="Unassembled WGS sequence"/>
</dbReference>
<evidence type="ECO:0000313" key="3">
    <source>
        <dbReference type="EMBL" id="GIE25343.1"/>
    </source>
</evidence>